<evidence type="ECO:0000313" key="1">
    <source>
        <dbReference type="EMBL" id="HAC9869803.1"/>
    </source>
</evidence>
<organism evidence="1">
    <name type="scientific">Salmonella typhimurium</name>
    <dbReference type="NCBI Taxonomy" id="90371"/>
    <lineage>
        <taxon>Bacteria</taxon>
        <taxon>Pseudomonadati</taxon>
        <taxon>Pseudomonadota</taxon>
        <taxon>Gammaproteobacteria</taxon>
        <taxon>Enterobacterales</taxon>
        <taxon>Enterobacteriaceae</taxon>
        <taxon>Salmonella</taxon>
    </lineage>
</organism>
<dbReference type="EMBL" id="DAANHI010000012">
    <property type="protein sequence ID" value="HAC9869803.1"/>
    <property type="molecule type" value="Genomic_DNA"/>
</dbReference>
<protein>
    <submittedName>
        <fullName evidence="1">4-amino-4-deoxy-L-arabinose-phospho-UDP flippase</fullName>
    </submittedName>
</protein>
<sequence>MIGVVLVLASLLSVGGQLCQKQATR</sequence>
<reference evidence="1" key="2">
    <citation type="submission" date="2019-08" db="EMBL/GenBank/DDBJ databases">
        <authorList>
            <consortium name="NCBI Pathogen Detection Project"/>
        </authorList>
    </citation>
    <scope>NUCLEOTIDE SEQUENCE</scope>
    <source>
        <strain evidence="1">P78</strain>
    </source>
</reference>
<dbReference type="AlphaFoldDB" id="A0A707HEN3"/>
<proteinExistence type="predicted"/>
<name>A0A707HEN3_SALTM</name>
<comment type="caution">
    <text evidence="1">The sequence shown here is derived from an EMBL/GenBank/DDBJ whole genome shotgun (WGS) entry which is preliminary data.</text>
</comment>
<reference evidence="1" key="1">
    <citation type="journal article" date="2018" name="Genome Biol.">
        <title>SKESA: strategic k-mer extension for scrupulous assemblies.</title>
        <authorList>
            <person name="Souvorov A."/>
            <person name="Agarwala R."/>
            <person name="Lipman D.J."/>
        </authorList>
    </citation>
    <scope>NUCLEOTIDE SEQUENCE</scope>
    <source>
        <strain evidence="1">P78</strain>
    </source>
</reference>
<gene>
    <name evidence="1" type="ORF">G0L18_03895</name>
</gene>
<feature type="non-terminal residue" evidence="1">
    <location>
        <position position="25"/>
    </location>
</feature>
<accession>A0A707HEN3</accession>